<sequence>MDLEYKTIQAQTPLFADSKQMHAMLEEEAKAGWQMLWKEDNYKIKLQRETSHRENDKNLDFDAYRSTVGVSSVVTYVGTALLTLAIVSVILYFAIWAG</sequence>
<organism evidence="2 3">
    <name type="scientific">SAR86 cluster bacterium</name>
    <dbReference type="NCBI Taxonomy" id="2030880"/>
    <lineage>
        <taxon>Bacteria</taxon>
        <taxon>Pseudomonadati</taxon>
        <taxon>Pseudomonadota</taxon>
        <taxon>Gammaproteobacteria</taxon>
        <taxon>SAR86 cluster</taxon>
    </lineage>
</organism>
<feature type="transmembrane region" description="Helical" evidence="1">
    <location>
        <begin position="73"/>
        <end position="95"/>
    </location>
</feature>
<keyword evidence="1" id="KW-1133">Transmembrane helix</keyword>
<dbReference type="AlphaFoldDB" id="A0A2A4WU83"/>
<keyword evidence="1" id="KW-0812">Transmembrane</keyword>
<keyword evidence="1" id="KW-0472">Membrane</keyword>
<dbReference type="EMBL" id="NVUL01000110">
    <property type="protein sequence ID" value="PCI73978.1"/>
    <property type="molecule type" value="Genomic_DNA"/>
</dbReference>
<proteinExistence type="predicted"/>
<comment type="caution">
    <text evidence="2">The sequence shown here is derived from an EMBL/GenBank/DDBJ whole genome shotgun (WGS) entry which is preliminary data.</text>
</comment>
<evidence type="ECO:0000313" key="3">
    <source>
        <dbReference type="Proteomes" id="UP000218767"/>
    </source>
</evidence>
<dbReference type="Proteomes" id="UP000218767">
    <property type="component" value="Unassembled WGS sequence"/>
</dbReference>
<evidence type="ECO:0000313" key="2">
    <source>
        <dbReference type="EMBL" id="PCI73978.1"/>
    </source>
</evidence>
<gene>
    <name evidence="2" type="ORF">COB20_15630</name>
</gene>
<evidence type="ECO:0000256" key="1">
    <source>
        <dbReference type="SAM" id="Phobius"/>
    </source>
</evidence>
<reference evidence="3" key="1">
    <citation type="submission" date="2017-08" db="EMBL/GenBank/DDBJ databases">
        <title>A dynamic microbial community with high functional redundancy inhabits the cold, oxic subseafloor aquifer.</title>
        <authorList>
            <person name="Tully B.J."/>
            <person name="Wheat C.G."/>
            <person name="Glazer B.T."/>
            <person name="Huber J.A."/>
        </authorList>
    </citation>
    <scope>NUCLEOTIDE SEQUENCE [LARGE SCALE GENOMIC DNA]</scope>
</reference>
<protein>
    <submittedName>
        <fullName evidence="2">Uncharacterized protein</fullName>
    </submittedName>
</protein>
<name>A0A2A4WU83_9GAMM</name>
<accession>A0A2A4WU83</accession>